<name>A0A6L2LFS6_TANCI</name>
<protein>
    <submittedName>
        <fullName evidence="1">Retrovirus-related Pol polyprotein from transposon TNT 1-94</fullName>
    </submittedName>
</protein>
<dbReference type="AlphaFoldDB" id="A0A6L2LFS6"/>
<dbReference type="PANTHER" id="PTHR11439">
    <property type="entry name" value="GAG-POL-RELATED RETROTRANSPOSON"/>
    <property type="match status" value="1"/>
</dbReference>
<comment type="caution">
    <text evidence="1">The sequence shown here is derived from an EMBL/GenBank/DDBJ whole genome shotgun (WGS) entry which is preliminary data.</text>
</comment>
<dbReference type="EMBL" id="BKCJ010004375">
    <property type="protein sequence ID" value="GEU60671.1"/>
    <property type="molecule type" value="Genomic_DNA"/>
</dbReference>
<gene>
    <name evidence="1" type="ORF">Tci_032649</name>
</gene>
<reference evidence="1" key="1">
    <citation type="journal article" date="2019" name="Sci. Rep.">
        <title>Draft genome of Tanacetum cinerariifolium, the natural source of mosquito coil.</title>
        <authorList>
            <person name="Yamashiro T."/>
            <person name="Shiraishi A."/>
            <person name="Satake H."/>
            <person name="Nakayama K."/>
        </authorList>
    </citation>
    <scope>NUCLEOTIDE SEQUENCE</scope>
</reference>
<sequence length="165" mass="18614">MEVFTDSDFAGDHNDRKSTSGYLVLWDEAAVSWSSKKQNIVALSSTEAEYVAAAACACQVIWIRGILEELGMKQEDGTIIKCDNTSTIKLSKNPVFHGKCKHIGVKFHFLRDLVRRGTVQLQHVGTKEQIADIFTKPLHREFFVKLRERLGVCSLKDKQDIDCNV</sequence>
<dbReference type="CDD" id="cd09272">
    <property type="entry name" value="RNase_HI_RT_Ty1"/>
    <property type="match status" value="1"/>
</dbReference>
<organism evidence="1">
    <name type="scientific">Tanacetum cinerariifolium</name>
    <name type="common">Dalmatian daisy</name>
    <name type="synonym">Chrysanthemum cinerariifolium</name>
    <dbReference type="NCBI Taxonomy" id="118510"/>
    <lineage>
        <taxon>Eukaryota</taxon>
        <taxon>Viridiplantae</taxon>
        <taxon>Streptophyta</taxon>
        <taxon>Embryophyta</taxon>
        <taxon>Tracheophyta</taxon>
        <taxon>Spermatophyta</taxon>
        <taxon>Magnoliopsida</taxon>
        <taxon>eudicotyledons</taxon>
        <taxon>Gunneridae</taxon>
        <taxon>Pentapetalae</taxon>
        <taxon>asterids</taxon>
        <taxon>campanulids</taxon>
        <taxon>Asterales</taxon>
        <taxon>Asteraceae</taxon>
        <taxon>Asteroideae</taxon>
        <taxon>Anthemideae</taxon>
        <taxon>Anthemidinae</taxon>
        <taxon>Tanacetum</taxon>
    </lineage>
</organism>
<dbReference type="PANTHER" id="PTHR11439:SF517">
    <property type="entry name" value="CYSTEINE-RICH RLK (RECEPTOR-LIKE PROTEIN KINASE) 8"/>
    <property type="match status" value="1"/>
</dbReference>
<accession>A0A6L2LFS6</accession>
<proteinExistence type="predicted"/>
<evidence type="ECO:0000313" key="1">
    <source>
        <dbReference type="EMBL" id="GEU60671.1"/>
    </source>
</evidence>